<dbReference type="InterPro" id="IPR036291">
    <property type="entry name" value="NAD(P)-bd_dom_sf"/>
</dbReference>
<feature type="binding site" evidence="4 7">
    <location>
        <begin position="119"/>
        <end position="121"/>
    </location>
    <ligand>
        <name>NAD(+)</name>
        <dbReference type="ChEBI" id="CHEBI:57540"/>
    </ligand>
</feature>
<sequence>MARKKITVVGAGNVGATTAQRLAEKELGDVILMDIVQDMPQGKALDILESAPIYGYDSMVSGTNGYEETRGSDIVVITSGVARKPGMSRDDLLKTNAGIVKGVVENVVKTSPDAILIVVSNPLDAMTYVAYKVSHFPKHRVIGMAGVLDAARFRAFLALELRVSVENIHAFVLGGHGDTMVPLTRYTTIAGVSVEELIPKGRLEAIVKRTRDGGAEIVNLLKTGSAFYAPSAAVAEMAESILKDKRKILPCAVLCEGEYSINGLFVGVPVKLGGKGIEQIFEVKLNGEEAAALKRSAEAVKTLCEQVDKLL</sequence>
<keyword evidence="3 4" id="KW-0520">NAD</keyword>
<accession>A0A0M2UVM4</accession>
<evidence type="ECO:0000256" key="3">
    <source>
        <dbReference type="ARBA" id="ARBA00023027"/>
    </source>
</evidence>
<gene>
    <name evidence="4" type="primary">mdh</name>
    <name evidence="10" type="ORF">BROFUL_02222</name>
</gene>
<feature type="binding site" evidence="4 6">
    <location>
        <position position="121"/>
    </location>
    <ligand>
        <name>substrate</name>
    </ligand>
</feature>
<dbReference type="Proteomes" id="UP000034954">
    <property type="component" value="Unassembled WGS sequence"/>
</dbReference>
<keyword evidence="2 4" id="KW-0560">Oxidoreductase</keyword>
<dbReference type="InterPro" id="IPR015955">
    <property type="entry name" value="Lactate_DH/Glyco_Ohase_4_C"/>
</dbReference>
<dbReference type="SUPFAM" id="SSF51735">
    <property type="entry name" value="NAD(P)-binding Rossmann-fold domains"/>
    <property type="match status" value="1"/>
</dbReference>
<protein>
    <recommendedName>
        <fullName evidence="4">Malate dehydrogenase</fullName>
        <ecNumber evidence="4">1.1.1.37</ecNumber>
    </recommendedName>
</protein>
<feature type="binding site" evidence="4 6">
    <location>
        <position position="152"/>
    </location>
    <ligand>
        <name>substrate</name>
    </ligand>
</feature>
<dbReference type="InterPro" id="IPR001236">
    <property type="entry name" value="Lactate/malate_DH_N"/>
</dbReference>
<comment type="function">
    <text evidence="4">Catalyzes the reversible oxidation of malate to oxaloacetate.</text>
</comment>
<dbReference type="GO" id="GO:0004459">
    <property type="term" value="F:L-lactate dehydrogenase (NAD+) activity"/>
    <property type="evidence" value="ECO:0007669"/>
    <property type="project" value="TreeGrafter"/>
</dbReference>
<dbReference type="PRINTS" id="PR00086">
    <property type="entry name" value="LLDHDRGNASE"/>
</dbReference>
<dbReference type="AlphaFoldDB" id="A0A0M2UVM4"/>
<feature type="binding site" evidence="4 6">
    <location>
        <position position="89"/>
    </location>
    <ligand>
        <name>substrate</name>
    </ligand>
</feature>
<dbReference type="NCBIfam" id="TIGR01763">
    <property type="entry name" value="MalateDH_bact"/>
    <property type="match status" value="1"/>
</dbReference>
<dbReference type="HAMAP" id="MF_00487">
    <property type="entry name" value="Malate_dehydrog_3"/>
    <property type="match status" value="1"/>
</dbReference>
<evidence type="ECO:0000256" key="4">
    <source>
        <dbReference type="HAMAP-Rule" id="MF_00487"/>
    </source>
</evidence>
<dbReference type="PANTHER" id="PTHR43128:SF16">
    <property type="entry name" value="L-LACTATE DEHYDROGENASE"/>
    <property type="match status" value="1"/>
</dbReference>
<evidence type="ECO:0000256" key="7">
    <source>
        <dbReference type="PIRSR" id="PIRSR000102-3"/>
    </source>
</evidence>
<dbReference type="Gene3D" id="3.90.110.10">
    <property type="entry name" value="Lactate dehydrogenase/glycoside hydrolase, family 4, C-terminal"/>
    <property type="match status" value="1"/>
</dbReference>
<dbReference type="Pfam" id="PF02866">
    <property type="entry name" value="Ldh_1_C"/>
    <property type="match status" value="1"/>
</dbReference>
<feature type="binding site" evidence="4 7">
    <location>
        <begin position="10"/>
        <end position="15"/>
    </location>
    <ligand>
        <name>NAD(+)</name>
        <dbReference type="ChEBI" id="CHEBI:57540"/>
    </ligand>
</feature>
<evidence type="ECO:0000256" key="2">
    <source>
        <dbReference type="ARBA" id="ARBA00023002"/>
    </source>
</evidence>
<proteinExistence type="inferred from homology"/>
<evidence type="ECO:0000256" key="1">
    <source>
        <dbReference type="ARBA" id="ARBA00022532"/>
    </source>
</evidence>
<comment type="catalytic activity">
    <reaction evidence="4">
        <text>(S)-malate + NAD(+) = oxaloacetate + NADH + H(+)</text>
        <dbReference type="Rhea" id="RHEA:21432"/>
        <dbReference type="ChEBI" id="CHEBI:15378"/>
        <dbReference type="ChEBI" id="CHEBI:15589"/>
        <dbReference type="ChEBI" id="CHEBI:16452"/>
        <dbReference type="ChEBI" id="CHEBI:57540"/>
        <dbReference type="ChEBI" id="CHEBI:57945"/>
        <dbReference type="EC" id="1.1.1.37"/>
    </reaction>
</comment>
<dbReference type="FunFam" id="3.40.50.720:FF:000018">
    <property type="entry name" value="Malate dehydrogenase"/>
    <property type="match status" value="1"/>
</dbReference>
<comment type="similarity">
    <text evidence="4">Belongs to the LDH/MDH superfamily. MDH type 3 family.</text>
</comment>
<evidence type="ECO:0000313" key="11">
    <source>
        <dbReference type="Proteomes" id="UP000034954"/>
    </source>
</evidence>
<evidence type="ECO:0000256" key="6">
    <source>
        <dbReference type="PIRSR" id="PIRSR000102-2"/>
    </source>
</evidence>
<dbReference type="EC" id="1.1.1.37" evidence="4"/>
<evidence type="ECO:0000259" key="8">
    <source>
        <dbReference type="Pfam" id="PF00056"/>
    </source>
</evidence>
<evidence type="ECO:0000313" key="10">
    <source>
        <dbReference type="EMBL" id="KKO19041.1"/>
    </source>
</evidence>
<keyword evidence="1 4" id="KW-0816">Tricarboxylic acid cycle</keyword>
<evidence type="ECO:0000259" key="9">
    <source>
        <dbReference type="Pfam" id="PF02866"/>
    </source>
</evidence>
<dbReference type="GO" id="GO:0030060">
    <property type="term" value="F:L-malate dehydrogenase (NAD+) activity"/>
    <property type="evidence" value="ECO:0007669"/>
    <property type="project" value="UniProtKB-UniRule"/>
</dbReference>
<dbReference type="InterPro" id="IPR022383">
    <property type="entry name" value="Lactate/malate_DH_C"/>
</dbReference>
<reference evidence="10 11" key="1">
    <citation type="journal article" date="2013" name="BMC Microbiol.">
        <title>Identification of the type II cytochrome c maturation pathway in anammox bacteria by comparative genomics.</title>
        <authorList>
            <person name="Ferousi C."/>
            <person name="Speth D.R."/>
            <person name="Reimann J."/>
            <person name="Op den Camp H.J."/>
            <person name="Allen J.W."/>
            <person name="Keltjens J.T."/>
            <person name="Jetten M.S."/>
        </authorList>
    </citation>
    <scope>NUCLEOTIDE SEQUENCE [LARGE SCALE GENOMIC DNA]</scope>
    <source>
        <strain evidence="10">RU1</strain>
    </source>
</reference>
<dbReference type="GO" id="GO:0006099">
    <property type="term" value="P:tricarboxylic acid cycle"/>
    <property type="evidence" value="ECO:0007669"/>
    <property type="project" value="UniProtKB-UniRule"/>
</dbReference>
<dbReference type="GO" id="GO:0006089">
    <property type="term" value="P:lactate metabolic process"/>
    <property type="evidence" value="ECO:0007669"/>
    <property type="project" value="TreeGrafter"/>
</dbReference>
<dbReference type="Gene3D" id="3.40.50.720">
    <property type="entry name" value="NAD(P)-binding Rossmann-like Domain"/>
    <property type="match status" value="1"/>
</dbReference>
<evidence type="ECO:0000256" key="5">
    <source>
        <dbReference type="PIRSR" id="PIRSR000102-1"/>
    </source>
</evidence>
<comment type="caution">
    <text evidence="10">The sequence shown here is derived from an EMBL/GenBank/DDBJ whole genome shotgun (WGS) entry which is preliminary data.</text>
</comment>
<feature type="domain" description="Lactate/malate dehydrogenase C-terminal" evidence="9">
    <location>
        <begin position="148"/>
        <end position="307"/>
    </location>
</feature>
<feature type="domain" description="Lactate/malate dehydrogenase N-terminal" evidence="8">
    <location>
        <begin position="5"/>
        <end position="143"/>
    </location>
</feature>
<dbReference type="FunFam" id="3.90.110.10:FF:000004">
    <property type="entry name" value="Malate dehydrogenase"/>
    <property type="match status" value="1"/>
</dbReference>
<feature type="binding site" evidence="4 7">
    <location>
        <position position="34"/>
    </location>
    <ligand>
        <name>NAD(+)</name>
        <dbReference type="ChEBI" id="CHEBI:57540"/>
    </ligand>
</feature>
<name>A0A0M2UVM4_9BACT</name>
<dbReference type="SUPFAM" id="SSF56327">
    <property type="entry name" value="LDH C-terminal domain-like"/>
    <property type="match status" value="1"/>
</dbReference>
<dbReference type="NCBIfam" id="NF004863">
    <property type="entry name" value="PRK06223.1"/>
    <property type="match status" value="1"/>
</dbReference>
<feature type="binding site" evidence="4 7">
    <location>
        <position position="96"/>
    </location>
    <ligand>
        <name>NAD(+)</name>
        <dbReference type="ChEBI" id="CHEBI:57540"/>
    </ligand>
</feature>
<dbReference type="InterPro" id="IPR001557">
    <property type="entry name" value="L-lactate/malate_DH"/>
</dbReference>
<organism evidence="10 11">
    <name type="scientific">Candidatus Brocadia fulgida</name>
    <dbReference type="NCBI Taxonomy" id="380242"/>
    <lineage>
        <taxon>Bacteria</taxon>
        <taxon>Pseudomonadati</taxon>
        <taxon>Planctomycetota</taxon>
        <taxon>Candidatus Brocadiia</taxon>
        <taxon>Candidatus Brocadiales</taxon>
        <taxon>Candidatus Brocadiaceae</taxon>
        <taxon>Candidatus Brocadia</taxon>
    </lineage>
</organism>
<dbReference type="Pfam" id="PF00056">
    <property type="entry name" value="Ldh_1_N"/>
    <property type="match status" value="1"/>
</dbReference>
<dbReference type="PANTHER" id="PTHR43128">
    <property type="entry name" value="L-2-HYDROXYCARBOXYLATE DEHYDROGENASE (NAD(P)(+))"/>
    <property type="match status" value="1"/>
</dbReference>
<dbReference type="InterPro" id="IPR011275">
    <property type="entry name" value="Malate_DH_type3"/>
</dbReference>
<feature type="binding site" evidence="4 6">
    <location>
        <position position="83"/>
    </location>
    <ligand>
        <name>substrate</name>
    </ligand>
</feature>
<dbReference type="CDD" id="cd01339">
    <property type="entry name" value="LDH-like_MDH"/>
    <property type="match status" value="1"/>
</dbReference>
<feature type="active site" description="Proton acceptor" evidence="4 5">
    <location>
        <position position="176"/>
    </location>
</feature>
<dbReference type="EMBL" id="LAQJ01000222">
    <property type="protein sequence ID" value="KKO19041.1"/>
    <property type="molecule type" value="Genomic_DNA"/>
</dbReference>
<dbReference type="PIRSF" id="PIRSF000102">
    <property type="entry name" value="Lac_mal_DH"/>
    <property type="match status" value="1"/>
</dbReference>
<dbReference type="PATRIC" id="fig|380242.3.peg.2774"/>
<keyword evidence="11" id="KW-1185">Reference proteome</keyword>